<accession>A0AC34FIC8</accession>
<evidence type="ECO:0000313" key="2">
    <source>
        <dbReference type="WBParaSite" id="ES5_v2.g17087.t1"/>
    </source>
</evidence>
<reference evidence="2" key="1">
    <citation type="submission" date="2022-11" db="UniProtKB">
        <authorList>
            <consortium name="WormBaseParasite"/>
        </authorList>
    </citation>
    <scope>IDENTIFICATION</scope>
</reference>
<organism evidence="1 2">
    <name type="scientific">Panagrolaimus sp. ES5</name>
    <dbReference type="NCBI Taxonomy" id="591445"/>
    <lineage>
        <taxon>Eukaryota</taxon>
        <taxon>Metazoa</taxon>
        <taxon>Ecdysozoa</taxon>
        <taxon>Nematoda</taxon>
        <taxon>Chromadorea</taxon>
        <taxon>Rhabditida</taxon>
        <taxon>Tylenchina</taxon>
        <taxon>Panagrolaimomorpha</taxon>
        <taxon>Panagrolaimoidea</taxon>
        <taxon>Panagrolaimidae</taxon>
        <taxon>Panagrolaimus</taxon>
    </lineage>
</organism>
<evidence type="ECO:0000313" key="1">
    <source>
        <dbReference type="Proteomes" id="UP000887579"/>
    </source>
</evidence>
<dbReference type="Proteomes" id="UP000887579">
    <property type="component" value="Unplaced"/>
</dbReference>
<sequence length="392" mass="42007">MMKTRLALIVSTFALFSVINAQSCSSPHETKQVFGTYLNCLKHSVDNNYLELEDEIRSDNRKAAAACFAPTIAEANAKDRCVLALNDLDSKAWDRNGPLRDCSICRTFASSAIKALLSTPEEDQKCIRQQISNSIAKEAEFCLRKKLSDFAGVPEIPDLEEGSFNAKESVINSISDYILINSRLTFCSERKPKRAITTKKCLANPFPGFYKKHCNAIAACDAAAVGGCASKLPIAACDAAAVGGCASKLRETKAATCECINEARSDLKSRISGIAEAIQDAITNSRGGAPAIGGSGSKVDACVANIKRQLITPVNDWASTIDNALNVCIRNKPSGQSLGIDSLLNVGCRKVIADTSGTATAQLKTGFDFVNNLIDGMVERSKRFCGGPHCQF</sequence>
<proteinExistence type="predicted"/>
<name>A0AC34FIC8_9BILA</name>
<dbReference type="WBParaSite" id="ES5_v2.g17087.t1">
    <property type="protein sequence ID" value="ES5_v2.g17087.t1"/>
    <property type="gene ID" value="ES5_v2.g17087"/>
</dbReference>
<protein>
    <submittedName>
        <fullName evidence="2">Uncharacterized protein</fullName>
    </submittedName>
</protein>